<dbReference type="InterPro" id="IPR005467">
    <property type="entry name" value="His_kinase_dom"/>
</dbReference>
<dbReference type="SUPFAM" id="SSF55874">
    <property type="entry name" value="ATPase domain of HSP90 chaperone/DNA topoisomerase II/histidine kinase"/>
    <property type="match status" value="1"/>
</dbReference>
<evidence type="ECO:0000313" key="16">
    <source>
        <dbReference type="Proteomes" id="UP000264702"/>
    </source>
</evidence>
<keyword evidence="11" id="KW-0902">Two-component regulatory system</keyword>
<keyword evidence="10 13" id="KW-1133">Transmembrane helix</keyword>
<evidence type="ECO:0000256" key="12">
    <source>
        <dbReference type="ARBA" id="ARBA00023136"/>
    </source>
</evidence>
<evidence type="ECO:0000256" key="13">
    <source>
        <dbReference type="SAM" id="Phobius"/>
    </source>
</evidence>
<dbReference type="GO" id="GO:0005886">
    <property type="term" value="C:plasma membrane"/>
    <property type="evidence" value="ECO:0007669"/>
    <property type="project" value="TreeGrafter"/>
</dbReference>
<keyword evidence="5" id="KW-0808">Transferase</keyword>
<evidence type="ECO:0000256" key="6">
    <source>
        <dbReference type="ARBA" id="ARBA00022692"/>
    </source>
</evidence>
<sequence length="485" mass="53290">MEEMHVAAHARIRSIALVLLASAFLILFGMVSNRYLNLASTISVYLFVTLAVADQAGFIQASIVSVVATLCLEYYFAPPLFSFRVDRSENWVALATFEGVSLIVSRLSHRAHRHQAMLEKQSTEQRALYELCRDTLLLDWKQAPERQLCALITRSFPLRGVALWNAYEDTMSRHGEAPDEENTVKAVYFNERTYDDPTRNASFRVLYFGTRAVGALMLYGHSMDSLSVNAVASIAAMAIERTRSLAVELNLEAEHQSGQLRSALLDGLAHAFKTPLTTITVASSGLLAAGGLNDRQISLIDLINREATRLGQLTTSLLHASEPASSRFVFCERQTDLRTLIQGAMDECEPGLATRHTSLDVASNIGNIQCDPRLLSLAIVQILDNAAKYASQSSPVSITAKLKESQITLRIHNEGSYISPEEQGRIFTRFYRSPSVEHRAPGTGLGLSVAQRAVEAHGGRISIESDKETGTTFVISIPGDTERSA</sequence>
<dbReference type="PANTHER" id="PTHR45569">
    <property type="entry name" value="SENSOR PROTEIN KDPD"/>
    <property type="match status" value="1"/>
</dbReference>
<dbReference type="PANTHER" id="PTHR45569:SF1">
    <property type="entry name" value="SENSOR PROTEIN KDPD"/>
    <property type="match status" value="1"/>
</dbReference>
<dbReference type="SMART" id="SM00388">
    <property type="entry name" value="HisKA"/>
    <property type="match status" value="1"/>
</dbReference>
<dbReference type="CDD" id="cd00082">
    <property type="entry name" value="HisKA"/>
    <property type="match status" value="1"/>
</dbReference>
<keyword evidence="6 13" id="KW-0812">Transmembrane</keyword>
<evidence type="ECO:0000256" key="4">
    <source>
        <dbReference type="ARBA" id="ARBA00022553"/>
    </source>
</evidence>
<dbReference type="InterPro" id="IPR003594">
    <property type="entry name" value="HATPase_dom"/>
</dbReference>
<keyword evidence="4" id="KW-0597">Phosphoprotein</keyword>
<evidence type="ECO:0000256" key="8">
    <source>
        <dbReference type="ARBA" id="ARBA00022777"/>
    </source>
</evidence>
<feature type="transmembrane region" description="Helical" evidence="13">
    <location>
        <begin position="12"/>
        <end position="29"/>
    </location>
</feature>
<evidence type="ECO:0000313" key="15">
    <source>
        <dbReference type="EMBL" id="RFU17708.1"/>
    </source>
</evidence>
<dbReference type="GO" id="GO:0000155">
    <property type="term" value="F:phosphorelay sensor kinase activity"/>
    <property type="evidence" value="ECO:0007669"/>
    <property type="project" value="InterPro"/>
</dbReference>
<keyword evidence="12 13" id="KW-0472">Membrane</keyword>
<dbReference type="AlphaFoldDB" id="A0A372IS43"/>
<dbReference type="InterPro" id="IPR003661">
    <property type="entry name" value="HisK_dim/P_dom"/>
</dbReference>
<keyword evidence="16" id="KW-1185">Reference proteome</keyword>
<dbReference type="PRINTS" id="PR00344">
    <property type="entry name" value="BCTRLSENSOR"/>
</dbReference>
<reference evidence="15 16" key="1">
    <citation type="submission" date="2018-08" db="EMBL/GenBank/DDBJ databases">
        <title>Acidipila sp. 4G-K13, an acidobacterium isolated from forest soil.</title>
        <authorList>
            <person name="Gao Z.-H."/>
            <person name="Qiu L.-H."/>
        </authorList>
    </citation>
    <scope>NUCLEOTIDE SEQUENCE [LARGE SCALE GENOMIC DNA]</scope>
    <source>
        <strain evidence="15 16">4G-K13</strain>
    </source>
</reference>
<feature type="domain" description="Histidine kinase" evidence="14">
    <location>
        <begin position="267"/>
        <end position="481"/>
    </location>
</feature>
<evidence type="ECO:0000256" key="9">
    <source>
        <dbReference type="ARBA" id="ARBA00022840"/>
    </source>
</evidence>
<dbReference type="PROSITE" id="PS50109">
    <property type="entry name" value="HIS_KIN"/>
    <property type="match status" value="1"/>
</dbReference>
<comment type="caution">
    <text evidence="15">The sequence shown here is derived from an EMBL/GenBank/DDBJ whole genome shotgun (WGS) entry which is preliminary data.</text>
</comment>
<dbReference type="Pfam" id="PF00512">
    <property type="entry name" value="HisKA"/>
    <property type="match status" value="1"/>
</dbReference>
<keyword evidence="8" id="KW-0418">Kinase</keyword>
<dbReference type="InterPro" id="IPR025201">
    <property type="entry name" value="KdpD_TM"/>
</dbReference>
<gene>
    <name evidence="15" type="ORF">D0Y96_06165</name>
</gene>
<organism evidence="15 16">
    <name type="scientific">Paracidobacterium acidisoli</name>
    <dbReference type="NCBI Taxonomy" id="2303751"/>
    <lineage>
        <taxon>Bacteria</taxon>
        <taxon>Pseudomonadati</taxon>
        <taxon>Acidobacteriota</taxon>
        <taxon>Terriglobia</taxon>
        <taxon>Terriglobales</taxon>
        <taxon>Acidobacteriaceae</taxon>
        <taxon>Paracidobacterium</taxon>
    </lineage>
</organism>
<dbReference type="EMBL" id="QVQT01000002">
    <property type="protein sequence ID" value="RFU17708.1"/>
    <property type="molecule type" value="Genomic_DNA"/>
</dbReference>
<name>A0A372IS43_9BACT</name>
<dbReference type="SUPFAM" id="SSF47384">
    <property type="entry name" value="Homodimeric domain of signal transducing histidine kinase"/>
    <property type="match status" value="1"/>
</dbReference>
<dbReference type="InterPro" id="IPR052023">
    <property type="entry name" value="Histidine_kinase_KdpD"/>
</dbReference>
<protein>
    <recommendedName>
        <fullName evidence="3">histidine kinase</fullName>
        <ecNumber evidence="3">2.7.13.3</ecNumber>
    </recommendedName>
</protein>
<dbReference type="EC" id="2.7.13.3" evidence="3"/>
<dbReference type="CDD" id="cd00075">
    <property type="entry name" value="HATPase"/>
    <property type="match status" value="1"/>
</dbReference>
<dbReference type="SMART" id="SM00387">
    <property type="entry name" value="HATPase_c"/>
    <property type="match status" value="1"/>
</dbReference>
<dbReference type="InterPro" id="IPR036097">
    <property type="entry name" value="HisK_dim/P_sf"/>
</dbReference>
<dbReference type="GO" id="GO:0005524">
    <property type="term" value="F:ATP binding"/>
    <property type="evidence" value="ECO:0007669"/>
    <property type="project" value="UniProtKB-KW"/>
</dbReference>
<dbReference type="Pfam" id="PF13493">
    <property type="entry name" value="DUF4118"/>
    <property type="match status" value="1"/>
</dbReference>
<proteinExistence type="predicted"/>
<dbReference type="Gene3D" id="3.30.565.10">
    <property type="entry name" value="Histidine kinase-like ATPase, C-terminal domain"/>
    <property type="match status" value="1"/>
</dbReference>
<evidence type="ECO:0000259" key="14">
    <source>
        <dbReference type="PROSITE" id="PS50109"/>
    </source>
</evidence>
<comment type="subcellular location">
    <subcellularLocation>
        <location evidence="2">Membrane</location>
        <topology evidence="2">Multi-pass membrane protein</topology>
    </subcellularLocation>
</comment>
<dbReference type="Pfam" id="PF02518">
    <property type="entry name" value="HATPase_c"/>
    <property type="match status" value="1"/>
</dbReference>
<dbReference type="Gene3D" id="1.20.120.620">
    <property type="entry name" value="Backbone structure of the membrane domain of e. Coli histidine kinase receptor kdpd"/>
    <property type="match status" value="1"/>
</dbReference>
<comment type="catalytic activity">
    <reaction evidence="1">
        <text>ATP + protein L-histidine = ADP + protein N-phospho-L-histidine.</text>
        <dbReference type="EC" id="2.7.13.3"/>
    </reaction>
</comment>
<dbReference type="InterPro" id="IPR036890">
    <property type="entry name" value="HATPase_C_sf"/>
</dbReference>
<dbReference type="Gene3D" id="1.10.287.130">
    <property type="match status" value="1"/>
</dbReference>
<accession>A0A372IS43</accession>
<evidence type="ECO:0000256" key="1">
    <source>
        <dbReference type="ARBA" id="ARBA00000085"/>
    </source>
</evidence>
<dbReference type="InterPro" id="IPR004358">
    <property type="entry name" value="Sig_transdc_His_kin-like_C"/>
</dbReference>
<evidence type="ECO:0000256" key="5">
    <source>
        <dbReference type="ARBA" id="ARBA00022679"/>
    </source>
</evidence>
<evidence type="ECO:0000256" key="7">
    <source>
        <dbReference type="ARBA" id="ARBA00022741"/>
    </source>
</evidence>
<evidence type="ECO:0000256" key="11">
    <source>
        <dbReference type="ARBA" id="ARBA00023012"/>
    </source>
</evidence>
<keyword evidence="7" id="KW-0547">Nucleotide-binding</keyword>
<evidence type="ECO:0000256" key="3">
    <source>
        <dbReference type="ARBA" id="ARBA00012438"/>
    </source>
</evidence>
<dbReference type="InterPro" id="IPR038318">
    <property type="entry name" value="KdpD_sf"/>
</dbReference>
<dbReference type="Proteomes" id="UP000264702">
    <property type="component" value="Unassembled WGS sequence"/>
</dbReference>
<evidence type="ECO:0000256" key="2">
    <source>
        <dbReference type="ARBA" id="ARBA00004141"/>
    </source>
</evidence>
<evidence type="ECO:0000256" key="10">
    <source>
        <dbReference type="ARBA" id="ARBA00022989"/>
    </source>
</evidence>
<keyword evidence="9" id="KW-0067">ATP-binding</keyword>